<evidence type="ECO:0000313" key="2">
    <source>
        <dbReference type="Proteomes" id="UP000253919"/>
    </source>
</evidence>
<dbReference type="OrthoDB" id="894174at2"/>
<name>A0A369QM39_9BACT</name>
<evidence type="ECO:0008006" key="3">
    <source>
        <dbReference type="Google" id="ProtNLM"/>
    </source>
</evidence>
<organism evidence="1 2">
    <name type="scientific">Adhaeribacter pallidiroseus</name>
    <dbReference type="NCBI Taxonomy" id="2072847"/>
    <lineage>
        <taxon>Bacteria</taxon>
        <taxon>Pseudomonadati</taxon>
        <taxon>Bacteroidota</taxon>
        <taxon>Cytophagia</taxon>
        <taxon>Cytophagales</taxon>
        <taxon>Hymenobacteraceae</taxon>
        <taxon>Adhaeribacter</taxon>
    </lineage>
</organism>
<dbReference type="Proteomes" id="UP000253919">
    <property type="component" value="Unassembled WGS sequence"/>
</dbReference>
<protein>
    <recommendedName>
        <fullName evidence="3">Helix-turn-helix domain-containing protein</fullName>
    </recommendedName>
</protein>
<evidence type="ECO:0000313" key="1">
    <source>
        <dbReference type="EMBL" id="RDC63308.1"/>
    </source>
</evidence>
<sequence length="121" mass="13345">MKPEDLLEIATKGDLELFGKAIIAELNRLLKVPDVGEEEKYFTLDGAAEFTGHDRSTVKKWINKGKLDNNGKLVKLPTSEFAPGFPRIAKSDLIAFGRIGLESAAIKRKNNLPNNPLKLVS</sequence>
<dbReference type="AlphaFoldDB" id="A0A369QM39"/>
<reference evidence="1 2" key="1">
    <citation type="submission" date="2018-04" db="EMBL/GenBank/DDBJ databases">
        <title>Adhaeribacter sp. HMF7616 genome sequencing and assembly.</title>
        <authorList>
            <person name="Kang H."/>
            <person name="Kang J."/>
            <person name="Cha I."/>
            <person name="Kim H."/>
            <person name="Joh K."/>
        </authorList>
    </citation>
    <scope>NUCLEOTIDE SEQUENCE [LARGE SCALE GENOMIC DNA]</scope>
    <source>
        <strain evidence="1 2">HMF7616</strain>
    </source>
</reference>
<proteinExistence type="predicted"/>
<dbReference type="EMBL" id="QASA01000001">
    <property type="protein sequence ID" value="RDC63308.1"/>
    <property type="molecule type" value="Genomic_DNA"/>
</dbReference>
<comment type="caution">
    <text evidence="1">The sequence shown here is derived from an EMBL/GenBank/DDBJ whole genome shotgun (WGS) entry which is preliminary data.</text>
</comment>
<gene>
    <name evidence="1" type="ORF">AHMF7616_01910</name>
</gene>
<accession>A0A369QM39</accession>
<keyword evidence="2" id="KW-1185">Reference proteome</keyword>
<dbReference type="RefSeq" id="WP_115372638.1">
    <property type="nucleotide sequence ID" value="NZ_QASA01000001.1"/>
</dbReference>